<keyword evidence="2" id="KW-1185">Reference proteome</keyword>
<evidence type="ECO:0000313" key="2">
    <source>
        <dbReference type="Proteomes" id="UP000790709"/>
    </source>
</evidence>
<name>A0ACB8B4F3_9AGAM</name>
<dbReference type="Proteomes" id="UP000790709">
    <property type="component" value="Unassembled WGS sequence"/>
</dbReference>
<proteinExistence type="predicted"/>
<reference evidence="1" key="1">
    <citation type="journal article" date="2021" name="New Phytol.">
        <title>Evolutionary innovations through gain and loss of genes in the ectomycorrhizal Boletales.</title>
        <authorList>
            <person name="Wu G."/>
            <person name="Miyauchi S."/>
            <person name="Morin E."/>
            <person name="Kuo A."/>
            <person name="Drula E."/>
            <person name="Varga T."/>
            <person name="Kohler A."/>
            <person name="Feng B."/>
            <person name="Cao Y."/>
            <person name="Lipzen A."/>
            <person name="Daum C."/>
            <person name="Hundley H."/>
            <person name="Pangilinan J."/>
            <person name="Johnson J."/>
            <person name="Barry K."/>
            <person name="LaButti K."/>
            <person name="Ng V."/>
            <person name="Ahrendt S."/>
            <person name="Min B."/>
            <person name="Choi I.G."/>
            <person name="Park H."/>
            <person name="Plett J.M."/>
            <person name="Magnuson J."/>
            <person name="Spatafora J.W."/>
            <person name="Nagy L.G."/>
            <person name="Henrissat B."/>
            <person name="Grigoriev I.V."/>
            <person name="Yang Z.L."/>
            <person name="Xu J."/>
            <person name="Martin F.M."/>
        </authorList>
    </citation>
    <scope>NUCLEOTIDE SEQUENCE</scope>
    <source>
        <strain evidence="1">KUC20120723A-06</strain>
    </source>
</reference>
<comment type="caution">
    <text evidence="1">The sequence shown here is derived from an EMBL/GenBank/DDBJ whole genome shotgun (WGS) entry which is preliminary data.</text>
</comment>
<organism evidence="1 2">
    <name type="scientific">Leucogyrophana mollusca</name>
    <dbReference type="NCBI Taxonomy" id="85980"/>
    <lineage>
        <taxon>Eukaryota</taxon>
        <taxon>Fungi</taxon>
        <taxon>Dikarya</taxon>
        <taxon>Basidiomycota</taxon>
        <taxon>Agaricomycotina</taxon>
        <taxon>Agaricomycetes</taxon>
        <taxon>Agaricomycetidae</taxon>
        <taxon>Boletales</taxon>
        <taxon>Boletales incertae sedis</taxon>
        <taxon>Leucogyrophana</taxon>
    </lineage>
</organism>
<dbReference type="EMBL" id="MU266592">
    <property type="protein sequence ID" value="KAH7920277.1"/>
    <property type="molecule type" value="Genomic_DNA"/>
</dbReference>
<evidence type="ECO:0000313" key="1">
    <source>
        <dbReference type="EMBL" id="KAH7920277.1"/>
    </source>
</evidence>
<protein>
    <submittedName>
        <fullName evidence="1">Uncharacterized protein</fullName>
    </submittedName>
</protein>
<sequence>MARSPAVDEAFYSRSSTPNAIVFFALTVSLGIISAILVVTRVFVHQRRLNSVFGPGHASPYMRIAAMTIESSGLYVSWAVLFLVLYAVDSPVQSVFLASLCQIQIIAPLLIIFCVSQGKAWMHNADSNSAVVSDLRFATSTAPLEEVGSESETIRAPLAIHAVFRSPTILSVKPLTVQAVHHAQ</sequence>
<gene>
    <name evidence="1" type="ORF">BV22DRAFT_1133216</name>
</gene>
<accession>A0ACB8B4F3</accession>